<proteinExistence type="predicted"/>
<organism evidence="2 3">
    <name type="scientific">Cercophora samala</name>
    <dbReference type="NCBI Taxonomy" id="330535"/>
    <lineage>
        <taxon>Eukaryota</taxon>
        <taxon>Fungi</taxon>
        <taxon>Dikarya</taxon>
        <taxon>Ascomycota</taxon>
        <taxon>Pezizomycotina</taxon>
        <taxon>Sordariomycetes</taxon>
        <taxon>Sordariomycetidae</taxon>
        <taxon>Sordariales</taxon>
        <taxon>Lasiosphaeriaceae</taxon>
        <taxon>Cercophora</taxon>
    </lineage>
</organism>
<evidence type="ECO:0000313" key="2">
    <source>
        <dbReference type="EMBL" id="KAK0666379.1"/>
    </source>
</evidence>
<evidence type="ECO:0000313" key="3">
    <source>
        <dbReference type="Proteomes" id="UP001174997"/>
    </source>
</evidence>
<feature type="region of interest" description="Disordered" evidence="1">
    <location>
        <begin position="170"/>
        <end position="191"/>
    </location>
</feature>
<evidence type="ECO:0000256" key="1">
    <source>
        <dbReference type="SAM" id="MobiDB-lite"/>
    </source>
</evidence>
<name>A0AA39Z8U3_9PEZI</name>
<keyword evidence="3" id="KW-1185">Reference proteome</keyword>
<sequence length="204" mass="22954">MRCQSDGSWGEMFARTRGNYCVELDKGARAEEVYFESCQSLSTIVNRKSLSDNQSASNFYRQRAISVNKWKRLAPVVQLRTPRNTTRPRPLRITILGQPPTAAPSLTRLSHTWISPGSASLVGIFLFLLSVKSHQVSTNFISPSLTFNMNLFRWLFVEAVLFTKITPPKLRASSSSCQTKPQAYLPRTSSRQSVCKSDSQIGQF</sequence>
<dbReference type="EMBL" id="JAULSY010000089">
    <property type="protein sequence ID" value="KAK0666379.1"/>
    <property type="molecule type" value="Genomic_DNA"/>
</dbReference>
<feature type="compositionally biased region" description="Polar residues" evidence="1">
    <location>
        <begin position="172"/>
        <end position="191"/>
    </location>
</feature>
<reference evidence="2" key="1">
    <citation type="submission" date="2023-06" db="EMBL/GenBank/DDBJ databases">
        <title>Genome-scale phylogeny and comparative genomics of the fungal order Sordariales.</title>
        <authorList>
            <consortium name="Lawrence Berkeley National Laboratory"/>
            <person name="Hensen N."/>
            <person name="Bonometti L."/>
            <person name="Westerberg I."/>
            <person name="Brannstrom I.O."/>
            <person name="Guillou S."/>
            <person name="Cros-Aarteil S."/>
            <person name="Calhoun S."/>
            <person name="Haridas S."/>
            <person name="Kuo A."/>
            <person name="Mondo S."/>
            <person name="Pangilinan J."/>
            <person name="Riley R."/>
            <person name="Labutti K."/>
            <person name="Andreopoulos B."/>
            <person name="Lipzen A."/>
            <person name="Chen C."/>
            <person name="Yanf M."/>
            <person name="Daum C."/>
            <person name="Ng V."/>
            <person name="Clum A."/>
            <person name="Steindorff A."/>
            <person name="Ohm R."/>
            <person name="Martin F."/>
            <person name="Silar P."/>
            <person name="Natvig D."/>
            <person name="Lalanne C."/>
            <person name="Gautier V."/>
            <person name="Ament-Velasquez S.L."/>
            <person name="Kruys A."/>
            <person name="Hutchinson M.I."/>
            <person name="Powell A.J."/>
            <person name="Barry K."/>
            <person name="Miller A.N."/>
            <person name="Grigoriev I.V."/>
            <person name="Debuchy R."/>
            <person name="Gladieux P."/>
            <person name="Thoren M.H."/>
            <person name="Johannesson H."/>
        </authorList>
    </citation>
    <scope>NUCLEOTIDE SEQUENCE</scope>
    <source>
        <strain evidence="2">CBS 307.81</strain>
    </source>
</reference>
<comment type="caution">
    <text evidence="2">The sequence shown here is derived from an EMBL/GenBank/DDBJ whole genome shotgun (WGS) entry which is preliminary data.</text>
</comment>
<dbReference type="AlphaFoldDB" id="A0AA39Z8U3"/>
<gene>
    <name evidence="2" type="ORF">QBC41DRAFT_151301</name>
</gene>
<dbReference type="Proteomes" id="UP001174997">
    <property type="component" value="Unassembled WGS sequence"/>
</dbReference>
<protein>
    <submittedName>
        <fullName evidence="2">Uncharacterized protein</fullName>
    </submittedName>
</protein>
<accession>A0AA39Z8U3</accession>